<dbReference type="InterPro" id="IPR053157">
    <property type="entry name" value="Sterol_Uptake_Regulator"/>
</dbReference>
<sequence length="271" mass="30418">MPSRNWHPKSRLGCTQCKKRHIKCDLKQAGCDKCSSRGIVCDFQQQRPRTENTSCTIVVHSDRYQCPTASSDLTHLYSVGKLLCLIENNELMDSWDPILAAHVQKHSFLKHAFRALAILRSRAMTPSVRRDDYIDGYLHHIAATNDFRSHVASVGNPSWIPTVMFTMAIIILEIRGFVIDQTPQSLVNVLTTLRTSAKLVESIAADFIQRQQVRERLRDVFVLENPWAKIAAEESGNTAPAKYIVSEKMDNGNTVPPANLGAYNPVAGLFN</sequence>
<dbReference type="GeneID" id="30069209"/>
<dbReference type="SUPFAM" id="SSF57701">
    <property type="entry name" value="Zn2/Cys6 DNA-binding domain"/>
    <property type="match status" value="1"/>
</dbReference>
<evidence type="ECO:0000259" key="2">
    <source>
        <dbReference type="PROSITE" id="PS50048"/>
    </source>
</evidence>
<dbReference type="PANTHER" id="PTHR47784">
    <property type="entry name" value="STEROL UPTAKE CONTROL PROTEIN 2"/>
    <property type="match status" value="1"/>
</dbReference>
<feature type="domain" description="Zn(2)-C6 fungal-type" evidence="2">
    <location>
        <begin position="13"/>
        <end position="43"/>
    </location>
</feature>
<dbReference type="InterPro" id="IPR001138">
    <property type="entry name" value="Zn2Cys6_DnaBD"/>
</dbReference>
<organism evidence="3 4">
    <name type="scientific">Gibberella moniliformis (strain M3125 / FGSC 7600)</name>
    <name type="common">Maize ear and stalk rot fungus</name>
    <name type="synonym">Fusarium verticillioides</name>
    <dbReference type="NCBI Taxonomy" id="334819"/>
    <lineage>
        <taxon>Eukaryota</taxon>
        <taxon>Fungi</taxon>
        <taxon>Dikarya</taxon>
        <taxon>Ascomycota</taxon>
        <taxon>Pezizomycotina</taxon>
        <taxon>Sordariomycetes</taxon>
        <taxon>Hypocreomycetidae</taxon>
        <taxon>Hypocreales</taxon>
        <taxon>Nectriaceae</taxon>
        <taxon>Fusarium</taxon>
        <taxon>Fusarium fujikuroi species complex</taxon>
    </lineage>
</organism>
<dbReference type="RefSeq" id="XP_018759436.1">
    <property type="nucleotide sequence ID" value="XM_018901038.1"/>
</dbReference>
<dbReference type="EMBL" id="CM000584">
    <property type="protein sequence ID" value="EWG53245.1"/>
    <property type="molecule type" value="Genomic_DNA"/>
</dbReference>
<dbReference type="PROSITE" id="PS00463">
    <property type="entry name" value="ZN2_CY6_FUNGAL_1"/>
    <property type="match status" value="1"/>
</dbReference>
<dbReference type="SMART" id="SM00066">
    <property type="entry name" value="GAL4"/>
    <property type="match status" value="1"/>
</dbReference>
<proteinExistence type="predicted"/>
<reference evidence="3 4" key="1">
    <citation type="journal article" date="2010" name="Nature">
        <title>Comparative genomics reveals mobile pathogenicity chromosomes in Fusarium.</title>
        <authorList>
            <person name="Ma L.J."/>
            <person name="van der Does H.C."/>
            <person name="Borkovich K.A."/>
            <person name="Coleman J.J."/>
            <person name="Daboussi M.J."/>
            <person name="Di Pietro A."/>
            <person name="Dufresne M."/>
            <person name="Freitag M."/>
            <person name="Grabherr M."/>
            <person name="Henrissat B."/>
            <person name="Houterman P.M."/>
            <person name="Kang S."/>
            <person name="Shim W.B."/>
            <person name="Woloshuk C."/>
            <person name="Xie X."/>
            <person name="Xu J.R."/>
            <person name="Antoniw J."/>
            <person name="Baker S.E."/>
            <person name="Bluhm B.H."/>
            <person name="Breakspear A."/>
            <person name="Brown D.W."/>
            <person name="Butchko R.A."/>
            <person name="Chapman S."/>
            <person name="Coulson R."/>
            <person name="Coutinho P.M."/>
            <person name="Danchin E.G."/>
            <person name="Diener A."/>
            <person name="Gale L.R."/>
            <person name="Gardiner D.M."/>
            <person name="Goff S."/>
            <person name="Hammond-Kosack K.E."/>
            <person name="Hilburn K."/>
            <person name="Hua-Van A."/>
            <person name="Jonkers W."/>
            <person name="Kazan K."/>
            <person name="Kodira C.D."/>
            <person name="Koehrsen M."/>
            <person name="Kumar L."/>
            <person name="Lee Y.H."/>
            <person name="Li L."/>
            <person name="Manners J.M."/>
            <person name="Miranda-Saavedra D."/>
            <person name="Mukherjee M."/>
            <person name="Park G."/>
            <person name="Park J."/>
            <person name="Park S.Y."/>
            <person name="Proctor R.H."/>
            <person name="Regev A."/>
            <person name="Ruiz-Roldan M.C."/>
            <person name="Sain D."/>
            <person name="Sakthikumar S."/>
            <person name="Sykes S."/>
            <person name="Schwartz D.C."/>
            <person name="Turgeon B.G."/>
            <person name="Wapinski I."/>
            <person name="Yoder O."/>
            <person name="Young S."/>
            <person name="Zeng Q."/>
            <person name="Zhou S."/>
            <person name="Galagan J."/>
            <person name="Cuomo C.A."/>
            <person name="Kistler H.C."/>
            <person name="Rep M."/>
        </authorList>
    </citation>
    <scope>NUCLEOTIDE SEQUENCE [LARGE SCALE GENOMIC DNA]</scope>
    <source>
        <strain evidence="4">M3125 / FGSC 7600</strain>
    </source>
</reference>
<dbReference type="VEuPathDB" id="FungiDB:FVEG_11718"/>
<dbReference type="STRING" id="334819.W7MZI5"/>
<dbReference type="GO" id="GO:0008270">
    <property type="term" value="F:zinc ion binding"/>
    <property type="evidence" value="ECO:0007669"/>
    <property type="project" value="InterPro"/>
</dbReference>
<dbReference type="Proteomes" id="UP000009096">
    <property type="component" value="Chromosome 7"/>
</dbReference>
<dbReference type="PANTHER" id="PTHR47784:SF5">
    <property type="entry name" value="STEROL UPTAKE CONTROL PROTEIN 2"/>
    <property type="match status" value="1"/>
</dbReference>
<gene>
    <name evidence="3" type="ORF">FVEG_11718</name>
</gene>
<evidence type="ECO:0000313" key="3">
    <source>
        <dbReference type="EMBL" id="EWG53245.1"/>
    </source>
</evidence>
<protein>
    <recommendedName>
        <fullName evidence="2">Zn(2)-C6 fungal-type domain-containing protein</fullName>
    </recommendedName>
</protein>
<dbReference type="Gene3D" id="4.10.240.10">
    <property type="entry name" value="Zn(2)-C6 fungal-type DNA-binding domain"/>
    <property type="match status" value="1"/>
</dbReference>
<keyword evidence="4" id="KW-1185">Reference proteome</keyword>
<dbReference type="Pfam" id="PF00172">
    <property type="entry name" value="Zn_clus"/>
    <property type="match status" value="1"/>
</dbReference>
<dbReference type="KEGG" id="fvr:FVEG_11718"/>
<evidence type="ECO:0000313" key="4">
    <source>
        <dbReference type="Proteomes" id="UP000009096"/>
    </source>
</evidence>
<dbReference type="AlphaFoldDB" id="W7MZI5"/>
<dbReference type="PROSITE" id="PS50048">
    <property type="entry name" value="ZN2_CY6_FUNGAL_2"/>
    <property type="match status" value="1"/>
</dbReference>
<dbReference type="CDD" id="cd00067">
    <property type="entry name" value="GAL4"/>
    <property type="match status" value="1"/>
</dbReference>
<accession>W7MZI5</accession>
<name>W7MZI5_GIBM7</name>
<evidence type="ECO:0000256" key="1">
    <source>
        <dbReference type="ARBA" id="ARBA00023242"/>
    </source>
</evidence>
<dbReference type="InterPro" id="IPR036864">
    <property type="entry name" value="Zn2-C6_fun-type_DNA-bd_sf"/>
</dbReference>
<dbReference type="EMBL" id="DS022258">
    <property type="protein sequence ID" value="EWG53245.1"/>
    <property type="molecule type" value="Genomic_DNA"/>
</dbReference>
<dbReference type="GO" id="GO:0001228">
    <property type="term" value="F:DNA-binding transcription activator activity, RNA polymerase II-specific"/>
    <property type="evidence" value="ECO:0007669"/>
    <property type="project" value="TreeGrafter"/>
</dbReference>
<keyword evidence="1" id="KW-0539">Nucleus</keyword>